<dbReference type="Proteomes" id="UP000785679">
    <property type="component" value="Unassembled WGS sequence"/>
</dbReference>
<accession>A0A8J8ND92</accession>
<dbReference type="EMBL" id="RRYP01021007">
    <property type="protein sequence ID" value="TNV72777.1"/>
    <property type="molecule type" value="Genomic_DNA"/>
</dbReference>
<sequence>MNLAQFNVTTGIFGKTFEIASIHDQYQSRTYIDLDKIDYFEFPLPEYNQDEQYYYKTHCFLFNRSILQSEMAPDSIFSGLAQIGGLTGLALIFKFMAAYQERNFEQNIKKTQGGKVGLKSNLLKAERKKEGSERFWRRITQIRRPTVINDETQESILEDIEEGQEQAQECLEVKEFFSIEMFKSMHDNIAEMKEKINAQEKEIKILKANKDF</sequence>
<organism evidence="2 3">
    <name type="scientific">Halteria grandinella</name>
    <dbReference type="NCBI Taxonomy" id="5974"/>
    <lineage>
        <taxon>Eukaryota</taxon>
        <taxon>Sar</taxon>
        <taxon>Alveolata</taxon>
        <taxon>Ciliophora</taxon>
        <taxon>Intramacronucleata</taxon>
        <taxon>Spirotrichea</taxon>
        <taxon>Stichotrichia</taxon>
        <taxon>Sporadotrichida</taxon>
        <taxon>Halteriidae</taxon>
        <taxon>Halteria</taxon>
    </lineage>
</organism>
<evidence type="ECO:0000313" key="2">
    <source>
        <dbReference type="EMBL" id="TNV72777.1"/>
    </source>
</evidence>
<comment type="caution">
    <text evidence="2">The sequence shown here is derived from an EMBL/GenBank/DDBJ whole genome shotgun (WGS) entry which is preliminary data.</text>
</comment>
<keyword evidence="3" id="KW-1185">Reference proteome</keyword>
<gene>
    <name evidence="2" type="ORF">FGO68_gene1648</name>
</gene>
<proteinExistence type="predicted"/>
<feature type="coiled-coil region" evidence="1">
    <location>
        <begin position="182"/>
        <end position="209"/>
    </location>
</feature>
<protein>
    <submittedName>
        <fullName evidence="2">Uncharacterized protein</fullName>
    </submittedName>
</protein>
<evidence type="ECO:0000313" key="3">
    <source>
        <dbReference type="Proteomes" id="UP000785679"/>
    </source>
</evidence>
<evidence type="ECO:0000256" key="1">
    <source>
        <dbReference type="SAM" id="Coils"/>
    </source>
</evidence>
<dbReference type="AlphaFoldDB" id="A0A8J8ND92"/>
<reference evidence="2" key="1">
    <citation type="submission" date="2019-06" db="EMBL/GenBank/DDBJ databases">
        <authorList>
            <person name="Zheng W."/>
        </authorList>
    </citation>
    <scope>NUCLEOTIDE SEQUENCE</scope>
    <source>
        <strain evidence="2">QDHG01</strain>
    </source>
</reference>
<name>A0A8J8ND92_HALGN</name>
<keyword evidence="1" id="KW-0175">Coiled coil</keyword>